<evidence type="ECO:0000256" key="1">
    <source>
        <dbReference type="SAM" id="MobiDB-lite"/>
    </source>
</evidence>
<feature type="compositionally biased region" description="Acidic residues" evidence="1">
    <location>
        <begin position="467"/>
        <end position="478"/>
    </location>
</feature>
<reference evidence="3 4" key="1">
    <citation type="submission" date="2024-04" db="EMBL/GenBank/DDBJ databases">
        <title>Phyllosticta paracitricarpa is synonymous to the EU quarantine fungus P. citricarpa based on phylogenomic analyses.</title>
        <authorList>
            <consortium name="Lawrence Berkeley National Laboratory"/>
            <person name="Van Ingen-Buijs V.A."/>
            <person name="Van Westerhoven A.C."/>
            <person name="Haridas S."/>
            <person name="Skiadas P."/>
            <person name="Martin F."/>
            <person name="Groenewald J.Z."/>
            <person name="Crous P.W."/>
            <person name="Seidl M.F."/>
        </authorList>
    </citation>
    <scope>NUCLEOTIDE SEQUENCE [LARGE SCALE GENOMIC DNA]</scope>
    <source>
        <strain evidence="3 4">CBS 123374</strain>
    </source>
</reference>
<keyword evidence="4" id="KW-1185">Reference proteome</keyword>
<accession>A0ABR1YDA0</accession>
<evidence type="ECO:0000259" key="2">
    <source>
        <dbReference type="Pfam" id="PF25909"/>
    </source>
</evidence>
<feature type="compositionally biased region" description="Polar residues" evidence="1">
    <location>
        <begin position="377"/>
        <end position="390"/>
    </location>
</feature>
<evidence type="ECO:0000313" key="3">
    <source>
        <dbReference type="EMBL" id="KAK8224715.1"/>
    </source>
</evidence>
<feature type="compositionally biased region" description="Acidic residues" evidence="1">
    <location>
        <begin position="604"/>
        <end position="615"/>
    </location>
</feature>
<feature type="compositionally biased region" description="Polar residues" evidence="1">
    <location>
        <begin position="546"/>
        <end position="556"/>
    </location>
</feature>
<dbReference type="EMBL" id="JBBWRZ010000012">
    <property type="protein sequence ID" value="KAK8224715.1"/>
    <property type="molecule type" value="Genomic_DNA"/>
</dbReference>
<feature type="compositionally biased region" description="Polar residues" evidence="1">
    <location>
        <begin position="480"/>
        <end position="492"/>
    </location>
</feature>
<feature type="compositionally biased region" description="Basic and acidic residues" evidence="1">
    <location>
        <begin position="414"/>
        <end position="429"/>
    </location>
</feature>
<feature type="region of interest" description="Disordered" evidence="1">
    <location>
        <begin position="91"/>
        <end position="134"/>
    </location>
</feature>
<feature type="compositionally biased region" description="Low complexity" evidence="1">
    <location>
        <begin position="278"/>
        <end position="292"/>
    </location>
</feature>
<feature type="region of interest" description="Disordered" evidence="1">
    <location>
        <begin position="465"/>
        <end position="647"/>
    </location>
</feature>
<dbReference type="InterPro" id="IPR058706">
    <property type="entry name" value="zf-C2H2_AHC1-like"/>
</dbReference>
<feature type="domain" description="AHC1-like C2H2 zinc-finger" evidence="2">
    <location>
        <begin position="312"/>
        <end position="361"/>
    </location>
</feature>
<feature type="compositionally biased region" description="Acidic residues" evidence="1">
    <location>
        <begin position="584"/>
        <end position="594"/>
    </location>
</feature>
<organism evidence="3 4">
    <name type="scientific">Phyllosticta capitalensis</name>
    <dbReference type="NCBI Taxonomy" id="121624"/>
    <lineage>
        <taxon>Eukaryota</taxon>
        <taxon>Fungi</taxon>
        <taxon>Dikarya</taxon>
        <taxon>Ascomycota</taxon>
        <taxon>Pezizomycotina</taxon>
        <taxon>Dothideomycetes</taxon>
        <taxon>Dothideomycetes incertae sedis</taxon>
        <taxon>Botryosphaeriales</taxon>
        <taxon>Phyllostictaceae</taxon>
        <taxon>Phyllosticta</taxon>
    </lineage>
</organism>
<dbReference type="Pfam" id="PF25909">
    <property type="entry name" value="zf-C2H2_AHC1"/>
    <property type="match status" value="1"/>
</dbReference>
<proteinExistence type="predicted"/>
<name>A0ABR1YDA0_9PEZI</name>
<protein>
    <recommendedName>
        <fullName evidence="2">AHC1-like C2H2 zinc-finger domain-containing protein</fullName>
    </recommendedName>
</protein>
<sequence length="647" mass="69352">MQSMFRLPWSAENPVMDKAQFQKQRPVVDISLLSKLKRKRTNSPEPPHVAKKWKYAAGEVRPVVEIGRPDCPMADAPTSLTPAHLAATSVPHVKSPVQGSDAPLRNEAPESLDAGANTPPTAQPAPQQPAMDNNPCDMTDPTTYSPLQQIIESHFDHEILLKHSELRFIEQELAKCQIALEQIRRCRLIPYPGTDALSSDVAQGVGPALQPRQGFTTPEQPAPWGVADGPYTRHYAKWLIPDPKFDSVPAASLSAGSRTGAAVAEGRATRGSLAELPSAGKSRSSRASAGSKLQALGDPSAPKIDPLLHRRSTDGKWVRLFCHHPDCRHSNFSNTQGFLNHCRIKHNQKFESHDQAAVECGVLVDVNELGVVVSTNDSTPQTPAVSSHTNGPFVHPLIKSVPPKSKPLPPRPLPKKEENSTPTSIRKDSSFVPSPQTPNLSALLQKSGASVDLNQLVDFARTKVELPEETEDDDDEMEISSVQATPKPQTQKGADVAKLQRGPPLSRQPTRGGMAPVSLAPTNRMNGMPPAGSLHGGSPMVPMHRPNTTSTSSASSERGGVLESPTMEMSPHTLDSAPGLVTDHEDDDDEEDDNGSVAMRDVEFDVDDVVVEDASDVERDARGGRSKSVDGGAFGDAKGAGAGGSAK</sequence>
<feature type="compositionally biased region" description="Gly residues" evidence="1">
    <location>
        <begin position="632"/>
        <end position="647"/>
    </location>
</feature>
<evidence type="ECO:0000313" key="4">
    <source>
        <dbReference type="Proteomes" id="UP001492380"/>
    </source>
</evidence>
<feature type="region of interest" description="Disordered" evidence="1">
    <location>
        <begin position="257"/>
        <end position="307"/>
    </location>
</feature>
<feature type="region of interest" description="Disordered" evidence="1">
    <location>
        <begin position="377"/>
        <end position="438"/>
    </location>
</feature>
<gene>
    <name evidence="3" type="ORF">HDK90DRAFT_89799</name>
</gene>
<comment type="caution">
    <text evidence="3">The sequence shown here is derived from an EMBL/GenBank/DDBJ whole genome shotgun (WGS) entry which is preliminary data.</text>
</comment>
<dbReference type="Proteomes" id="UP001492380">
    <property type="component" value="Unassembled WGS sequence"/>
</dbReference>